<feature type="transmembrane region" description="Helical" evidence="8">
    <location>
        <begin position="374"/>
        <end position="395"/>
    </location>
</feature>
<evidence type="ECO:0000313" key="10">
    <source>
        <dbReference type="EMBL" id="PIV02133.1"/>
    </source>
</evidence>
<name>A0A2M7BG95_9BACT</name>
<feature type="domain" description="Type II secretion system protein GspF" evidence="9">
    <location>
        <begin position="69"/>
        <end position="191"/>
    </location>
</feature>
<feature type="domain" description="Type II secretion system protein GspF" evidence="9">
    <location>
        <begin position="271"/>
        <end position="393"/>
    </location>
</feature>
<proteinExistence type="inferred from homology"/>
<dbReference type="GO" id="GO:0015628">
    <property type="term" value="P:protein secretion by the type II secretion system"/>
    <property type="evidence" value="ECO:0007669"/>
    <property type="project" value="TreeGrafter"/>
</dbReference>
<evidence type="ECO:0000256" key="6">
    <source>
        <dbReference type="ARBA" id="ARBA00022989"/>
    </source>
</evidence>
<comment type="similarity">
    <text evidence="2">Belongs to the GSP F family.</text>
</comment>
<dbReference type="Pfam" id="PF00482">
    <property type="entry name" value="T2SSF"/>
    <property type="match status" value="2"/>
</dbReference>
<protein>
    <recommendedName>
        <fullName evidence="9">Type II secretion system protein GspF domain-containing protein</fullName>
    </recommendedName>
</protein>
<reference evidence="11" key="1">
    <citation type="submission" date="2017-09" db="EMBL/GenBank/DDBJ databases">
        <title>Depth-based differentiation of microbial function through sediment-hosted aquifers and enrichment of novel symbionts in the deep terrestrial subsurface.</title>
        <authorList>
            <person name="Probst A.J."/>
            <person name="Ladd B."/>
            <person name="Jarett J.K."/>
            <person name="Geller-Mcgrath D.E."/>
            <person name="Sieber C.M.K."/>
            <person name="Emerson J.B."/>
            <person name="Anantharaman K."/>
            <person name="Thomas B.C."/>
            <person name="Malmstrom R."/>
            <person name="Stieglmeier M."/>
            <person name="Klingl A."/>
            <person name="Woyke T."/>
            <person name="Ryan C.M."/>
            <person name="Banfield J.F."/>
        </authorList>
    </citation>
    <scope>NUCLEOTIDE SEQUENCE [LARGE SCALE GENOMIC DNA]</scope>
</reference>
<dbReference type="InterPro" id="IPR042094">
    <property type="entry name" value="T2SS_GspF_sf"/>
</dbReference>
<sequence>MLNFSYKAKDQTGKEVKGLVEAQDKKQALTILHEKQFTPFFIKEEGENFLGYFYNKFVKKVSQGEVAVFTRQIATMINAGLPLTEALTILSSQGKGLLQEAIGVILRDVEGGSNLADALQKHPKIFSPVYIALVRAGESAGVLDNILTRLADNLEAQREFNSKIKGALTYPIIILVGMGGVIFIMMVFVIPKLTVLYTEFNAKLPKATQILITFSSFAAKFWWLIILVVVGLAYVFRILNKNRDTKRKLDELKFKIPIYGKLQNQIVLAEFTRTLGLLVGAGVSIVEALQISSKTASNIKIEEGILEASKQVEKGFPLSVTISTNPFFPKILSQMLTVGEETGKVDEVLLKVAKFFQSESDESLKGLTSAIEPLIMVIMGVGVGFLAIAIILPIYNLTSAF</sequence>
<dbReference type="Gene3D" id="1.20.81.30">
    <property type="entry name" value="Type II secretion system (T2SS), domain F"/>
    <property type="match status" value="2"/>
</dbReference>
<accession>A0A2M7BG95</accession>
<dbReference type="FunFam" id="1.20.81.30:FF:000001">
    <property type="entry name" value="Type II secretion system protein F"/>
    <property type="match status" value="1"/>
</dbReference>
<evidence type="ECO:0000259" key="9">
    <source>
        <dbReference type="Pfam" id="PF00482"/>
    </source>
</evidence>
<evidence type="ECO:0000256" key="8">
    <source>
        <dbReference type="SAM" id="Phobius"/>
    </source>
</evidence>
<keyword evidence="7 8" id="KW-0472">Membrane</keyword>
<keyword evidence="4" id="KW-0997">Cell inner membrane</keyword>
<evidence type="ECO:0000256" key="1">
    <source>
        <dbReference type="ARBA" id="ARBA00004429"/>
    </source>
</evidence>
<evidence type="ECO:0000256" key="5">
    <source>
        <dbReference type="ARBA" id="ARBA00022692"/>
    </source>
</evidence>
<dbReference type="EMBL" id="PEVC01000001">
    <property type="protein sequence ID" value="PIV02133.1"/>
    <property type="molecule type" value="Genomic_DNA"/>
</dbReference>
<feature type="transmembrane region" description="Helical" evidence="8">
    <location>
        <begin position="221"/>
        <end position="239"/>
    </location>
</feature>
<dbReference type="GO" id="GO:0005886">
    <property type="term" value="C:plasma membrane"/>
    <property type="evidence" value="ECO:0007669"/>
    <property type="project" value="UniProtKB-SubCell"/>
</dbReference>
<dbReference type="AlphaFoldDB" id="A0A2M7BG95"/>
<evidence type="ECO:0000256" key="2">
    <source>
        <dbReference type="ARBA" id="ARBA00005745"/>
    </source>
</evidence>
<feature type="transmembrane region" description="Helical" evidence="8">
    <location>
        <begin position="167"/>
        <end position="190"/>
    </location>
</feature>
<evidence type="ECO:0000256" key="3">
    <source>
        <dbReference type="ARBA" id="ARBA00022475"/>
    </source>
</evidence>
<organism evidence="10 11">
    <name type="scientific">Candidatus Shapirobacteria bacterium CG03_land_8_20_14_0_80_39_12</name>
    <dbReference type="NCBI Taxonomy" id="1974879"/>
    <lineage>
        <taxon>Bacteria</taxon>
        <taxon>Candidatus Shapironibacteriota</taxon>
    </lineage>
</organism>
<dbReference type="PANTHER" id="PTHR30012">
    <property type="entry name" value="GENERAL SECRETION PATHWAY PROTEIN"/>
    <property type="match status" value="1"/>
</dbReference>
<dbReference type="InterPro" id="IPR018076">
    <property type="entry name" value="T2SS_GspF_dom"/>
</dbReference>
<dbReference type="PANTHER" id="PTHR30012:SF0">
    <property type="entry name" value="TYPE II SECRETION SYSTEM PROTEIN F-RELATED"/>
    <property type="match status" value="1"/>
</dbReference>
<comment type="caution">
    <text evidence="10">The sequence shown here is derived from an EMBL/GenBank/DDBJ whole genome shotgun (WGS) entry which is preliminary data.</text>
</comment>
<evidence type="ECO:0000256" key="7">
    <source>
        <dbReference type="ARBA" id="ARBA00023136"/>
    </source>
</evidence>
<keyword evidence="5 8" id="KW-0812">Transmembrane</keyword>
<keyword evidence="3" id="KW-1003">Cell membrane</keyword>
<dbReference type="PRINTS" id="PR00812">
    <property type="entry name" value="BCTERIALGSPF"/>
</dbReference>
<comment type="subcellular location">
    <subcellularLocation>
        <location evidence="1">Cell inner membrane</location>
        <topology evidence="1">Multi-pass membrane protein</topology>
    </subcellularLocation>
</comment>
<gene>
    <name evidence="10" type="ORF">COS54_00035</name>
</gene>
<dbReference type="Proteomes" id="UP000229631">
    <property type="component" value="Unassembled WGS sequence"/>
</dbReference>
<evidence type="ECO:0000313" key="11">
    <source>
        <dbReference type="Proteomes" id="UP000229631"/>
    </source>
</evidence>
<evidence type="ECO:0000256" key="4">
    <source>
        <dbReference type="ARBA" id="ARBA00022519"/>
    </source>
</evidence>
<dbReference type="InterPro" id="IPR003004">
    <property type="entry name" value="GspF/PilC"/>
</dbReference>
<keyword evidence="6 8" id="KW-1133">Transmembrane helix</keyword>